<dbReference type="EMBL" id="JAUEOZ010000003">
    <property type="protein sequence ID" value="MDN2483992.1"/>
    <property type="molecule type" value="Genomic_DNA"/>
</dbReference>
<gene>
    <name evidence="1" type="ORF">QWJ08_21790</name>
</gene>
<keyword evidence="2" id="KW-1185">Reference proteome</keyword>
<comment type="caution">
    <text evidence="1">The sequence shown here is derived from an EMBL/GenBank/DDBJ whole genome shotgun (WGS) entry which is preliminary data.</text>
</comment>
<evidence type="ECO:0000313" key="1">
    <source>
        <dbReference type="EMBL" id="MDN2483992.1"/>
    </source>
</evidence>
<dbReference type="RefSeq" id="WP_289964188.1">
    <property type="nucleotide sequence ID" value="NZ_JAUEOZ010000003.1"/>
</dbReference>
<proteinExistence type="predicted"/>
<evidence type="ECO:0000313" key="2">
    <source>
        <dbReference type="Proteomes" id="UP001169719"/>
    </source>
</evidence>
<accession>A0ABT7Y7L1</accession>
<name>A0ABT7Y7L1_9VIBR</name>
<reference evidence="1" key="1">
    <citation type="submission" date="2024-05" db="EMBL/GenBank/DDBJ databases">
        <title>Genome Sequences of Four Agar- Degrading Marine Bacteria.</title>
        <authorList>
            <person name="Phillips E.K."/>
            <person name="Shaffer J.C."/>
            <person name="Henson M.W."/>
            <person name="Temperton B."/>
            <person name="Thrash C.J."/>
            <person name="Martin M.O."/>
        </authorList>
    </citation>
    <scope>NUCLEOTIDE SEQUENCE</scope>
    <source>
        <strain evidence="1">EKP203</strain>
    </source>
</reference>
<organism evidence="1 2">
    <name type="scientific">Vibrio agarivorans</name>
    <dbReference type="NCBI Taxonomy" id="153622"/>
    <lineage>
        <taxon>Bacteria</taxon>
        <taxon>Pseudomonadati</taxon>
        <taxon>Pseudomonadota</taxon>
        <taxon>Gammaproteobacteria</taxon>
        <taxon>Vibrionales</taxon>
        <taxon>Vibrionaceae</taxon>
        <taxon>Vibrio</taxon>
    </lineage>
</organism>
<sequence length="91" mass="10536">MKFERVTEGEFYRLAESGGITDVILQESQQSLNEFNVVGINSERGVAYAIRHGRVDELRSWKRLDRLAIQLKERGILTVKVQFIQNKEQQA</sequence>
<protein>
    <submittedName>
        <fullName evidence="1">Uncharacterized protein</fullName>
    </submittedName>
</protein>
<dbReference type="Proteomes" id="UP001169719">
    <property type="component" value="Unassembled WGS sequence"/>
</dbReference>